<protein>
    <submittedName>
        <fullName evidence="1">Uncharacterized protein</fullName>
    </submittedName>
</protein>
<reference evidence="1" key="1">
    <citation type="submission" date="2014-11" db="EMBL/GenBank/DDBJ databases">
        <authorList>
            <person name="Otto D Thomas"/>
            <person name="Naeem Raeece"/>
        </authorList>
    </citation>
    <scope>NUCLEOTIDE SEQUENCE</scope>
</reference>
<dbReference type="EMBL" id="CDMZ01001061">
    <property type="protein sequence ID" value="CEM26492.1"/>
    <property type="molecule type" value="Genomic_DNA"/>
</dbReference>
<sequence>MCDLWRTNMQWREQTPTALLPYPLPLPSLAPFPSRGAFSSLGEGCPLLSSGHPSSGRCLLARRLWLGVRFAVTDTNDDMLGGDRDLTGMAPLGPDGKPLPPKTEETDCGLSVIERLVNSTQELVGWLCVVSGQSRKQERKMRL</sequence>
<name>A0A0G4GCC3_9ALVE</name>
<evidence type="ECO:0000313" key="1">
    <source>
        <dbReference type="EMBL" id="CEM26492.1"/>
    </source>
</evidence>
<dbReference type="VEuPathDB" id="CryptoDB:Cvel_21153"/>
<dbReference type="AlphaFoldDB" id="A0A0G4GCC3"/>
<organism evidence="1">
    <name type="scientific">Chromera velia CCMP2878</name>
    <dbReference type="NCBI Taxonomy" id="1169474"/>
    <lineage>
        <taxon>Eukaryota</taxon>
        <taxon>Sar</taxon>
        <taxon>Alveolata</taxon>
        <taxon>Colpodellida</taxon>
        <taxon>Chromeraceae</taxon>
        <taxon>Chromera</taxon>
    </lineage>
</organism>
<accession>A0A0G4GCC3</accession>
<gene>
    <name evidence="1" type="ORF">Cvel_21153</name>
</gene>
<proteinExistence type="predicted"/>